<proteinExistence type="predicted"/>
<evidence type="ECO:0000313" key="2">
    <source>
        <dbReference type="Proteomes" id="UP000015106"/>
    </source>
</evidence>
<dbReference type="Gramene" id="TuG1812G0300001915.01.T01">
    <property type="protein sequence ID" value="TuG1812G0300001915.01.T01"/>
    <property type="gene ID" value="TuG1812G0300001915.01"/>
</dbReference>
<evidence type="ECO:0000313" key="1">
    <source>
        <dbReference type="EnsemblPlants" id="TuG1812G0300001915.01.T01"/>
    </source>
</evidence>
<accession>A0A8R7TU69</accession>
<reference evidence="1" key="3">
    <citation type="submission" date="2022-06" db="UniProtKB">
        <authorList>
            <consortium name="EnsemblPlants"/>
        </authorList>
    </citation>
    <scope>IDENTIFICATION</scope>
</reference>
<reference evidence="2" key="1">
    <citation type="journal article" date="2013" name="Nature">
        <title>Draft genome of the wheat A-genome progenitor Triticum urartu.</title>
        <authorList>
            <person name="Ling H.Q."/>
            <person name="Zhao S."/>
            <person name="Liu D."/>
            <person name="Wang J."/>
            <person name="Sun H."/>
            <person name="Zhang C."/>
            <person name="Fan H."/>
            <person name="Li D."/>
            <person name="Dong L."/>
            <person name="Tao Y."/>
            <person name="Gao C."/>
            <person name="Wu H."/>
            <person name="Li Y."/>
            <person name="Cui Y."/>
            <person name="Guo X."/>
            <person name="Zheng S."/>
            <person name="Wang B."/>
            <person name="Yu K."/>
            <person name="Liang Q."/>
            <person name="Yang W."/>
            <person name="Lou X."/>
            <person name="Chen J."/>
            <person name="Feng M."/>
            <person name="Jian J."/>
            <person name="Zhang X."/>
            <person name="Luo G."/>
            <person name="Jiang Y."/>
            <person name="Liu J."/>
            <person name="Wang Z."/>
            <person name="Sha Y."/>
            <person name="Zhang B."/>
            <person name="Wu H."/>
            <person name="Tang D."/>
            <person name="Shen Q."/>
            <person name="Xue P."/>
            <person name="Zou S."/>
            <person name="Wang X."/>
            <person name="Liu X."/>
            <person name="Wang F."/>
            <person name="Yang Y."/>
            <person name="An X."/>
            <person name="Dong Z."/>
            <person name="Zhang K."/>
            <person name="Zhang X."/>
            <person name="Luo M.C."/>
            <person name="Dvorak J."/>
            <person name="Tong Y."/>
            <person name="Wang J."/>
            <person name="Yang H."/>
            <person name="Li Z."/>
            <person name="Wang D."/>
            <person name="Zhang A."/>
            <person name="Wang J."/>
        </authorList>
    </citation>
    <scope>NUCLEOTIDE SEQUENCE</scope>
    <source>
        <strain evidence="2">cv. G1812</strain>
    </source>
</reference>
<dbReference type="Proteomes" id="UP000015106">
    <property type="component" value="Chromosome 3"/>
</dbReference>
<dbReference type="EnsemblPlants" id="TuG1812G0300001915.01.T01">
    <property type="protein sequence ID" value="TuG1812G0300001915.01.T01"/>
    <property type="gene ID" value="TuG1812G0300001915.01"/>
</dbReference>
<organism evidence="1 2">
    <name type="scientific">Triticum urartu</name>
    <name type="common">Red wild einkorn</name>
    <name type="synonym">Crithodium urartu</name>
    <dbReference type="NCBI Taxonomy" id="4572"/>
    <lineage>
        <taxon>Eukaryota</taxon>
        <taxon>Viridiplantae</taxon>
        <taxon>Streptophyta</taxon>
        <taxon>Embryophyta</taxon>
        <taxon>Tracheophyta</taxon>
        <taxon>Spermatophyta</taxon>
        <taxon>Magnoliopsida</taxon>
        <taxon>Liliopsida</taxon>
        <taxon>Poales</taxon>
        <taxon>Poaceae</taxon>
        <taxon>BOP clade</taxon>
        <taxon>Pooideae</taxon>
        <taxon>Triticodae</taxon>
        <taxon>Triticeae</taxon>
        <taxon>Triticinae</taxon>
        <taxon>Triticum</taxon>
    </lineage>
</organism>
<dbReference type="AlphaFoldDB" id="A0A8R7TU69"/>
<name>A0A8R7TU69_TRIUA</name>
<reference evidence="1" key="2">
    <citation type="submission" date="2018-03" db="EMBL/GenBank/DDBJ databases">
        <title>The Triticum urartu genome reveals the dynamic nature of wheat genome evolution.</title>
        <authorList>
            <person name="Ling H."/>
            <person name="Ma B."/>
            <person name="Shi X."/>
            <person name="Liu H."/>
            <person name="Dong L."/>
            <person name="Sun H."/>
            <person name="Cao Y."/>
            <person name="Gao Q."/>
            <person name="Zheng S."/>
            <person name="Li Y."/>
            <person name="Yu Y."/>
            <person name="Du H."/>
            <person name="Qi M."/>
            <person name="Li Y."/>
            <person name="Yu H."/>
            <person name="Cui Y."/>
            <person name="Wang N."/>
            <person name="Chen C."/>
            <person name="Wu H."/>
            <person name="Zhao Y."/>
            <person name="Zhang J."/>
            <person name="Li Y."/>
            <person name="Zhou W."/>
            <person name="Zhang B."/>
            <person name="Hu W."/>
            <person name="Eijk M."/>
            <person name="Tang J."/>
            <person name="Witsenboer H."/>
            <person name="Zhao S."/>
            <person name="Li Z."/>
            <person name="Zhang A."/>
            <person name="Wang D."/>
            <person name="Liang C."/>
        </authorList>
    </citation>
    <scope>NUCLEOTIDE SEQUENCE [LARGE SCALE GENOMIC DNA]</scope>
    <source>
        <strain evidence="1">cv. G1812</strain>
    </source>
</reference>
<gene>
    <name evidence="1" type="primary">LOC125543495</name>
</gene>
<sequence length="194" mass="21586">MRMQGLYSAPPPPLLACFDLAAPLPPSLPDARRHKQGETIASLLWAAAAPTLLDAMQGFLVRLCSLAGRCKAQLRRGSLPVGRRSRATPACTEYCLGYNLPRRAAASMRRSRRSLAWRCSATWPAEGSPPIVEICFKDGAWKKLNDQIIVLSNRRGQFKQVGPLSTGARYSGQFVVLYLRPPLCSNFFRPCWRR</sequence>
<protein>
    <submittedName>
        <fullName evidence="1">Uncharacterized protein</fullName>
    </submittedName>
</protein>
<keyword evidence="2" id="KW-1185">Reference proteome</keyword>